<protein>
    <submittedName>
        <fullName evidence="2">Uncharacterized protein</fullName>
    </submittedName>
</protein>
<sequence length="210" mass="23191">MSNNNSKIQADQIIISVVDPRDGSTQLVTIQTLIPDQGPMQFEVVPISMVPSSRIGNSLPHLPRIPRIPDAIDSPTPGAGPVINLVDTSNDNDDESSTTELAEIKSEEEPSDDDEEEPSDDDAEEEPSDDEEKPSDDEEEAFAQAYAGLDLSQIDEDASTEGATNINNHAVARPVARPVPRRTRRNPRRTVRPIDEEEDFDHFPMSQDFF</sequence>
<evidence type="ECO:0000313" key="3">
    <source>
        <dbReference type="Proteomes" id="UP001153069"/>
    </source>
</evidence>
<proteinExistence type="predicted"/>
<feature type="region of interest" description="Disordered" evidence="1">
    <location>
        <begin position="66"/>
        <end position="210"/>
    </location>
</feature>
<comment type="caution">
    <text evidence="2">The sequence shown here is derived from an EMBL/GenBank/DDBJ whole genome shotgun (WGS) entry which is preliminary data.</text>
</comment>
<feature type="compositionally biased region" description="Acidic residues" evidence="1">
    <location>
        <begin position="109"/>
        <end position="141"/>
    </location>
</feature>
<keyword evidence="3" id="KW-1185">Reference proteome</keyword>
<reference evidence="2" key="1">
    <citation type="submission" date="2020-06" db="EMBL/GenBank/DDBJ databases">
        <authorList>
            <consortium name="Plant Systems Biology data submission"/>
        </authorList>
    </citation>
    <scope>NUCLEOTIDE SEQUENCE</scope>
    <source>
        <strain evidence="2">D6</strain>
    </source>
</reference>
<evidence type="ECO:0000313" key="2">
    <source>
        <dbReference type="EMBL" id="CAB9527835.1"/>
    </source>
</evidence>
<dbReference type="Proteomes" id="UP001153069">
    <property type="component" value="Unassembled WGS sequence"/>
</dbReference>
<dbReference type="EMBL" id="CAICTM010002085">
    <property type="protein sequence ID" value="CAB9527835.1"/>
    <property type="molecule type" value="Genomic_DNA"/>
</dbReference>
<dbReference type="AlphaFoldDB" id="A0A9N8EWW0"/>
<accession>A0A9N8EWW0</accession>
<name>A0A9N8EWW0_9STRA</name>
<gene>
    <name evidence="2" type="ORF">SEMRO_2087_G313900.1</name>
</gene>
<evidence type="ECO:0000256" key="1">
    <source>
        <dbReference type="SAM" id="MobiDB-lite"/>
    </source>
</evidence>
<feature type="compositionally biased region" description="Basic residues" evidence="1">
    <location>
        <begin position="179"/>
        <end position="191"/>
    </location>
</feature>
<organism evidence="2 3">
    <name type="scientific">Seminavis robusta</name>
    <dbReference type="NCBI Taxonomy" id="568900"/>
    <lineage>
        <taxon>Eukaryota</taxon>
        <taxon>Sar</taxon>
        <taxon>Stramenopiles</taxon>
        <taxon>Ochrophyta</taxon>
        <taxon>Bacillariophyta</taxon>
        <taxon>Bacillariophyceae</taxon>
        <taxon>Bacillariophycidae</taxon>
        <taxon>Naviculales</taxon>
        <taxon>Naviculaceae</taxon>
        <taxon>Seminavis</taxon>
    </lineage>
</organism>